<keyword evidence="2" id="KW-1185">Reference proteome</keyword>
<proteinExistence type="predicted"/>
<gene>
    <name evidence="1" type="ORF">PENFLA_c093G09036</name>
</gene>
<name>A0A1V6S7R5_9EURO</name>
<dbReference type="InterPro" id="IPR036770">
    <property type="entry name" value="Ankyrin_rpt-contain_sf"/>
</dbReference>
<dbReference type="AlphaFoldDB" id="A0A1V6S7R5"/>
<accession>A0A1V6S7R5</accession>
<dbReference type="PANTHER" id="PTHR10039:SF15">
    <property type="entry name" value="NACHT DOMAIN-CONTAINING PROTEIN"/>
    <property type="match status" value="1"/>
</dbReference>
<dbReference type="STRING" id="254877.A0A1V6S7R5"/>
<sequence length="587" mass="66664">MSKIPRPLSELYEDLYSKALENTEETDGVLFRNTLRWMLCTRRVLGWQGFSQAITSFVDIDIHEIDEDFILDLLSNFVISQTNQEGDRTFRFAHLSVREFLESKPEYSAEISNTFTAEVCLLKLIGASGSPSAEQFLGRLGLSDEGTVTLAELDSYEKGIHDYSLRNWYVHCVHAGEANRSNEELHLFHLLRYFLFDESDPNCPLKCWVRSRQRRKMESLHGPHLLGLLQNYHRSQDLAFLLSCVFGFGEILRIDQYHELDDGVKEACILAATMHAQYHILEHLMAGPKVPLLQKRILSTLVQNGHVELLQWFLSLTEPDLITGSTIVEAGEDTEIIEMLLDHNTKLHITTELIEQCSSYRTVETLLSRAPDVVVTSTILKNAIDDMPIERLREILDKNGGSIVTCDTIAWASHCAAFVEGMRPKIELMLARGGQIKWTERVMLHAITNNRDSEVIQILLDHGCPVTENVMVKAATWGRAGPFGLLLKAWGVITSEVIVGGARNIYDGPRMVKLLVSLMNRPLDNELWVQMMLQYTQNTWGNPKTLQTLLERKPSLKVPKEVLIAFTENSIEGNITLDVMVEDNREM</sequence>
<evidence type="ECO:0000313" key="2">
    <source>
        <dbReference type="Proteomes" id="UP000191342"/>
    </source>
</evidence>
<organism evidence="1 2">
    <name type="scientific">Penicillium flavigenum</name>
    <dbReference type="NCBI Taxonomy" id="254877"/>
    <lineage>
        <taxon>Eukaryota</taxon>
        <taxon>Fungi</taxon>
        <taxon>Dikarya</taxon>
        <taxon>Ascomycota</taxon>
        <taxon>Pezizomycotina</taxon>
        <taxon>Eurotiomycetes</taxon>
        <taxon>Eurotiomycetidae</taxon>
        <taxon>Eurotiales</taxon>
        <taxon>Aspergillaceae</taxon>
        <taxon>Penicillium</taxon>
    </lineage>
</organism>
<protein>
    <submittedName>
        <fullName evidence="1">Uncharacterized protein</fullName>
    </submittedName>
</protein>
<dbReference type="PANTHER" id="PTHR10039">
    <property type="entry name" value="AMELOGENIN"/>
    <property type="match status" value="1"/>
</dbReference>
<dbReference type="Proteomes" id="UP000191342">
    <property type="component" value="Unassembled WGS sequence"/>
</dbReference>
<dbReference type="Gene3D" id="1.25.40.20">
    <property type="entry name" value="Ankyrin repeat-containing domain"/>
    <property type="match status" value="1"/>
</dbReference>
<dbReference type="SUPFAM" id="SSF48403">
    <property type="entry name" value="Ankyrin repeat"/>
    <property type="match status" value="1"/>
</dbReference>
<evidence type="ECO:0000313" key="1">
    <source>
        <dbReference type="EMBL" id="OQE10111.1"/>
    </source>
</evidence>
<dbReference type="EMBL" id="MLQL01000093">
    <property type="protein sequence ID" value="OQE10111.1"/>
    <property type="molecule type" value="Genomic_DNA"/>
</dbReference>
<comment type="caution">
    <text evidence="1">The sequence shown here is derived from an EMBL/GenBank/DDBJ whole genome shotgun (WGS) entry which is preliminary data.</text>
</comment>
<dbReference type="OrthoDB" id="7464126at2759"/>
<reference evidence="2" key="1">
    <citation type="journal article" date="2017" name="Nat. Microbiol.">
        <title>Global analysis of biosynthetic gene clusters reveals vast potential of secondary metabolite production in Penicillium species.</title>
        <authorList>
            <person name="Nielsen J.C."/>
            <person name="Grijseels S."/>
            <person name="Prigent S."/>
            <person name="Ji B."/>
            <person name="Dainat J."/>
            <person name="Nielsen K.F."/>
            <person name="Frisvad J.C."/>
            <person name="Workman M."/>
            <person name="Nielsen J."/>
        </authorList>
    </citation>
    <scope>NUCLEOTIDE SEQUENCE [LARGE SCALE GENOMIC DNA]</scope>
    <source>
        <strain evidence="2">IBT 14082</strain>
    </source>
</reference>